<dbReference type="Gene3D" id="3.40.50.300">
    <property type="entry name" value="P-loop containing nucleotide triphosphate hydrolases"/>
    <property type="match status" value="1"/>
</dbReference>
<accession>A0A1E7KFF1</accession>
<dbReference type="STRING" id="1075402.AN216_14195"/>
<reference evidence="3 4" key="1">
    <citation type="journal article" date="2016" name="Front. Microbiol.">
        <title>Comparative Genomics Analysis of Streptomyces Species Reveals Their Adaptation to the Marine Environment and Their Diversity at the Genomic Level.</title>
        <authorList>
            <person name="Tian X."/>
            <person name="Zhang Z."/>
            <person name="Yang T."/>
            <person name="Chen M."/>
            <person name="Li J."/>
            <person name="Chen F."/>
            <person name="Yang J."/>
            <person name="Li W."/>
            <person name="Zhang B."/>
            <person name="Zhang Z."/>
            <person name="Wu J."/>
            <person name="Zhang C."/>
            <person name="Long L."/>
            <person name="Xiao J."/>
        </authorList>
    </citation>
    <scope>NUCLEOTIDE SEQUENCE [LARGE SCALE GENOMIC DNA]</scope>
    <source>
        <strain evidence="3 4">SCSIO 02100</strain>
    </source>
</reference>
<dbReference type="OrthoDB" id="9780677at2"/>
<evidence type="ECO:0000259" key="2">
    <source>
        <dbReference type="SMART" id="SM00382"/>
    </source>
</evidence>
<dbReference type="Proteomes" id="UP000176101">
    <property type="component" value="Unassembled WGS sequence"/>
</dbReference>
<dbReference type="RefSeq" id="WP_070197023.1">
    <property type="nucleotide sequence ID" value="NZ_LJGU01000127.1"/>
</dbReference>
<comment type="caution">
    <text evidence="3">The sequence shown here is derived from an EMBL/GenBank/DDBJ whole genome shotgun (WGS) entry which is preliminary data.</text>
</comment>
<name>A0A1E7KFF1_9ACTN</name>
<dbReference type="GO" id="GO:0005524">
    <property type="term" value="F:ATP binding"/>
    <property type="evidence" value="ECO:0007669"/>
    <property type="project" value="InterPro"/>
</dbReference>
<dbReference type="NCBIfam" id="TIGR00345">
    <property type="entry name" value="GET3_arsA_TRC40"/>
    <property type="match status" value="1"/>
</dbReference>
<dbReference type="Pfam" id="PF02374">
    <property type="entry name" value="ArsA_ATPase"/>
    <property type="match status" value="1"/>
</dbReference>
<dbReference type="InterPro" id="IPR003593">
    <property type="entry name" value="AAA+_ATPase"/>
</dbReference>
<sequence>MLLDLIASRRVVFVSGKGGVGKTSIAAALALGRAGAGARVLLVSTDPAHNLGHLWERRVGDEPTRLADPGELASGLATGATGYLDGLEIDPERTVEQHLSVVAGTMRRLLPERMHASAARHLEAARQAPGTHESAVLERIAEAVELGEAEYDLVVFDTAPSGHTLRLLTLPEQLTSWTETLLANRDRSQRFGAAVRGLGGGEDTDRDAELRRILLRRRNRFVRLREVMTDSAQTGVVIVLAAELLPVAETVEMYQTLTNLGVEVNALVANRRSPGDTSALLTQRREREEEHLVRLRQEVPDVPLCDVSLLPGDLVGTEALTTLAERLGH</sequence>
<gene>
    <name evidence="3" type="ORF">AN216_14195</name>
</gene>
<evidence type="ECO:0000313" key="3">
    <source>
        <dbReference type="EMBL" id="OEV02651.1"/>
    </source>
</evidence>
<feature type="domain" description="AAA+ ATPase" evidence="2">
    <location>
        <begin position="8"/>
        <end position="225"/>
    </location>
</feature>
<dbReference type="SMART" id="SM00382">
    <property type="entry name" value="AAA"/>
    <property type="match status" value="1"/>
</dbReference>
<protein>
    <submittedName>
        <fullName evidence="3">Arsenic-transporting ATPase</fullName>
    </submittedName>
</protein>
<keyword evidence="4" id="KW-1185">Reference proteome</keyword>
<evidence type="ECO:0000313" key="4">
    <source>
        <dbReference type="Proteomes" id="UP000176101"/>
    </source>
</evidence>
<dbReference type="InterPro" id="IPR025723">
    <property type="entry name" value="ArsA/GET3_ATPase-like"/>
</dbReference>
<dbReference type="GO" id="GO:0016887">
    <property type="term" value="F:ATP hydrolysis activity"/>
    <property type="evidence" value="ECO:0007669"/>
    <property type="project" value="InterPro"/>
</dbReference>
<dbReference type="PANTHER" id="PTHR10803:SF3">
    <property type="entry name" value="ATPASE GET3"/>
    <property type="match status" value="1"/>
</dbReference>
<dbReference type="CDD" id="cd02035">
    <property type="entry name" value="ArsA"/>
    <property type="match status" value="1"/>
</dbReference>
<organism evidence="3 4">
    <name type="scientific">Streptomyces oceani</name>
    <dbReference type="NCBI Taxonomy" id="1075402"/>
    <lineage>
        <taxon>Bacteria</taxon>
        <taxon>Bacillati</taxon>
        <taxon>Actinomycetota</taxon>
        <taxon>Actinomycetes</taxon>
        <taxon>Kitasatosporales</taxon>
        <taxon>Streptomycetaceae</taxon>
        <taxon>Streptomyces</taxon>
    </lineage>
</organism>
<dbReference type="PANTHER" id="PTHR10803">
    <property type="entry name" value="ARSENICAL PUMP-DRIVING ATPASE ARSENITE-TRANSLOCATING ATPASE"/>
    <property type="match status" value="1"/>
</dbReference>
<evidence type="ECO:0000256" key="1">
    <source>
        <dbReference type="ARBA" id="ARBA00011040"/>
    </source>
</evidence>
<dbReference type="SUPFAM" id="SSF52540">
    <property type="entry name" value="P-loop containing nucleoside triphosphate hydrolases"/>
    <property type="match status" value="1"/>
</dbReference>
<dbReference type="PATRIC" id="fig|1075402.3.peg.1736"/>
<dbReference type="InterPro" id="IPR016300">
    <property type="entry name" value="ATPase_ArsA/GET3"/>
</dbReference>
<proteinExistence type="inferred from homology"/>
<dbReference type="AlphaFoldDB" id="A0A1E7KFF1"/>
<comment type="similarity">
    <text evidence="1">Belongs to the arsA ATPase family.</text>
</comment>
<dbReference type="EMBL" id="LJGU01000127">
    <property type="protein sequence ID" value="OEV02651.1"/>
    <property type="molecule type" value="Genomic_DNA"/>
</dbReference>
<dbReference type="InterPro" id="IPR027417">
    <property type="entry name" value="P-loop_NTPase"/>
</dbReference>